<reference evidence="4" key="1">
    <citation type="journal article" date="2019" name="Int. J. Syst. Evol. Microbiol.">
        <title>The Global Catalogue of Microorganisms (GCM) 10K type strain sequencing project: providing services to taxonomists for standard genome sequencing and annotation.</title>
        <authorList>
            <consortium name="The Broad Institute Genomics Platform"/>
            <consortium name="The Broad Institute Genome Sequencing Center for Infectious Disease"/>
            <person name="Wu L."/>
            <person name="Ma J."/>
        </authorList>
    </citation>
    <scope>NUCLEOTIDE SEQUENCE [LARGE SCALE GENOMIC DNA]</scope>
    <source>
        <strain evidence="4">JCM 17808</strain>
    </source>
</reference>
<protein>
    <recommendedName>
        <fullName evidence="2">DUF8094 domain-containing protein</fullName>
    </recommendedName>
</protein>
<gene>
    <name evidence="3" type="ORF">GCM10023167_19260</name>
</gene>
<sequence length="547" mass="57504">MRYVVSGLLIVAGLIVGAIGILQQTVWAPDETITASASLSEPGPLLVIEPGVLNLYDTPATLTVQGEGELTLSQASKENIDIWVGETPHSRITGLADESTLAVETGGGEGETANPANGDLFESQLSGEGEIVLDWDSEPARTAFLIASDGESPAASSMEISWPNHAETPWALPLMIIGGILVALGLVLGFMDLRRAQKEKQRREARRERRRRLAATGAAFAIVPVIALAGCGGPAELPTPAPSDPPESAPAVVTDAQLERVITEIADSVAASDEQRHADALAARAAGPFLEQRQSAYAVKDKSEDYELPPAVAAESITVNFTSATDQWPRVTSAITSDSGSGQSQLLVLSQENARADYKLWSQSVLLPGAAIPEVADARQGSQLLAPDQAGLKKTPEDTVRQYADVLQNGDDSRFAGDFAEDAFRKQVERAQTSQREALSEGNGTIEFEYAPAEGNQLAAQQTADGGAIVTGLITVTTTIAPESVEGRTGSLTIPEPQKSIVGESTTSRKLVTKNLQVVSFTVPADGNAQIALVGVSDVLADAELAR</sequence>
<feature type="domain" description="DUF8094" evidence="2">
    <location>
        <begin position="252"/>
        <end position="536"/>
    </location>
</feature>
<organism evidence="3 4">
    <name type="scientific">Brevibacterium pityocampae</name>
    <dbReference type="NCBI Taxonomy" id="506594"/>
    <lineage>
        <taxon>Bacteria</taxon>
        <taxon>Bacillati</taxon>
        <taxon>Actinomycetota</taxon>
        <taxon>Actinomycetes</taxon>
        <taxon>Micrococcales</taxon>
        <taxon>Brevibacteriaceae</taxon>
        <taxon>Brevibacterium</taxon>
    </lineage>
</organism>
<evidence type="ECO:0000259" key="2">
    <source>
        <dbReference type="Pfam" id="PF26366"/>
    </source>
</evidence>
<evidence type="ECO:0000313" key="4">
    <source>
        <dbReference type="Proteomes" id="UP001500642"/>
    </source>
</evidence>
<dbReference type="EMBL" id="BAABGL010000014">
    <property type="protein sequence ID" value="GAA4391728.1"/>
    <property type="molecule type" value="Genomic_DNA"/>
</dbReference>
<dbReference type="RefSeq" id="WP_345031682.1">
    <property type="nucleotide sequence ID" value="NZ_BAABGL010000014.1"/>
</dbReference>
<dbReference type="InterPro" id="IPR058407">
    <property type="entry name" value="DUF8094"/>
</dbReference>
<name>A0ABP8JJE0_9MICO</name>
<evidence type="ECO:0000313" key="3">
    <source>
        <dbReference type="EMBL" id="GAA4391728.1"/>
    </source>
</evidence>
<keyword evidence="1" id="KW-0812">Transmembrane</keyword>
<accession>A0ABP8JJE0</accession>
<dbReference type="Proteomes" id="UP001500642">
    <property type="component" value="Unassembled WGS sequence"/>
</dbReference>
<keyword evidence="4" id="KW-1185">Reference proteome</keyword>
<keyword evidence="1" id="KW-0472">Membrane</keyword>
<evidence type="ECO:0000256" key="1">
    <source>
        <dbReference type="SAM" id="Phobius"/>
    </source>
</evidence>
<feature type="transmembrane region" description="Helical" evidence="1">
    <location>
        <begin position="170"/>
        <end position="191"/>
    </location>
</feature>
<feature type="transmembrane region" description="Helical" evidence="1">
    <location>
        <begin position="212"/>
        <end position="230"/>
    </location>
</feature>
<keyword evidence="1" id="KW-1133">Transmembrane helix</keyword>
<dbReference type="Pfam" id="PF26366">
    <property type="entry name" value="DUF8094"/>
    <property type="match status" value="1"/>
</dbReference>
<proteinExistence type="predicted"/>
<comment type="caution">
    <text evidence="3">The sequence shown here is derived from an EMBL/GenBank/DDBJ whole genome shotgun (WGS) entry which is preliminary data.</text>
</comment>